<proteinExistence type="predicted"/>
<evidence type="ECO:0000259" key="3">
    <source>
        <dbReference type="Pfam" id="PF13863"/>
    </source>
</evidence>
<keyword evidence="1 2" id="KW-0175">Coiled coil</keyword>
<dbReference type="EMBL" id="CATNWA010017175">
    <property type="protein sequence ID" value="CAI9598568.1"/>
    <property type="molecule type" value="Genomic_DNA"/>
</dbReference>
<organism evidence="4 5">
    <name type="scientific">Staurois parvus</name>
    <dbReference type="NCBI Taxonomy" id="386267"/>
    <lineage>
        <taxon>Eukaryota</taxon>
        <taxon>Metazoa</taxon>
        <taxon>Chordata</taxon>
        <taxon>Craniata</taxon>
        <taxon>Vertebrata</taxon>
        <taxon>Euteleostomi</taxon>
        <taxon>Amphibia</taxon>
        <taxon>Batrachia</taxon>
        <taxon>Anura</taxon>
        <taxon>Neobatrachia</taxon>
        <taxon>Ranoidea</taxon>
        <taxon>Ranidae</taxon>
        <taxon>Staurois</taxon>
    </lineage>
</organism>
<evidence type="ECO:0000313" key="4">
    <source>
        <dbReference type="EMBL" id="CAI9598568.1"/>
    </source>
</evidence>
<dbReference type="PANTHER" id="PTHR21683">
    <property type="entry name" value="COILED-COIL DOMAIN-CONTAINING PROTEIN 42 LIKE-2-LIKE-RELATED"/>
    <property type="match status" value="1"/>
</dbReference>
<dbReference type="InterPro" id="IPR051147">
    <property type="entry name" value="CFAP_domain-containing"/>
</dbReference>
<dbReference type="Proteomes" id="UP001162483">
    <property type="component" value="Unassembled WGS sequence"/>
</dbReference>
<evidence type="ECO:0000256" key="1">
    <source>
        <dbReference type="ARBA" id="ARBA00023054"/>
    </source>
</evidence>
<evidence type="ECO:0000256" key="2">
    <source>
        <dbReference type="SAM" id="Coils"/>
    </source>
</evidence>
<feature type="coiled-coil region" evidence="2">
    <location>
        <begin position="199"/>
        <end position="233"/>
    </location>
</feature>
<dbReference type="Pfam" id="PF13863">
    <property type="entry name" value="DUF4200"/>
    <property type="match status" value="1"/>
</dbReference>
<accession>A0ABN9FPY9</accession>
<evidence type="ECO:0000313" key="5">
    <source>
        <dbReference type="Proteomes" id="UP001162483"/>
    </source>
</evidence>
<sequence>MEFDLREYFRAAFEDKLLVRMPDREDDFLTPATRLLEKRREMIEVEQALNTQKEEFQMKTESLQQRRAELEHKEEKLKDSLFKFDKFLKENDSKRKRALRKATEEQQLAAQKEREAIRLQVKNKQLQVCKERLLRRQEKTSIYQNYLQRVLERTEEFQEVQEMIDRFNTLMATQDKLLKRELENQENTEKEKARLLHYQEEARSQILELNNQLADLQEELERARAIELEWESRWAQIQNTAAENTLRLGRIRMATLNLFQIITKQMHMKSDASIEDTEMQLEKIKICFVDLDAIHKDLKKAEINPQTPAMSSAN</sequence>
<dbReference type="PANTHER" id="PTHR21683:SF15">
    <property type="entry name" value="COILED-COIL DOMAIN-CONTAINING PROTEIN 42 LIKE-2"/>
    <property type="match status" value="1"/>
</dbReference>
<gene>
    <name evidence="4" type="ORF">SPARVUS_LOCUS12410176</name>
</gene>
<comment type="caution">
    <text evidence="4">The sequence shown here is derived from an EMBL/GenBank/DDBJ whole genome shotgun (WGS) entry which is preliminary data.</text>
</comment>
<feature type="coiled-coil region" evidence="2">
    <location>
        <begin position="35"/>
        <end position="115"/>
    </location>
</feature>
<reference evidence="4" key="1">
    <citation type="submission" date="2023-05" db="EMBL/GenBank/DDBJ databases">
        <authorList>
            <person name="Stuckert A."/>
        </authorList>
    </citation>
    <scope>NUCLEOTIDE SEQUENCE</scope>
</reference>
<keyword evidence="5" id="KW-1185">Reference proteome</keyword>
<feature type="domain" description="DUF4200" evidence="3">
    <location>
        <begin position="35"/>
        <end position="152"/>
    </location>
</feature>
<name>A0ABN9FPY9_9NEOB</name>
<dbReference type="InterPro" id="IPR025252">
    <property type="entry name" value="DUF4200"/>
</dbReference>
<protein>
    <recommendedName>
        <fullName evidence="3">DUF4200 domain-containing protein</fullName>
    </recommendedName>
</protein>